<dbReference type="Proteomes" id="UP000287605">
    <property type="component" value="Unassembled WGS sequence"/>
</dbReference>
<name>A0A430B138_9ENTE</name>
<feature type="transmembrane region" description="Helical" evidence="1">
    <location>
        <begin position="6"/>
        <end position="25"/>
    </location>
</feature>
<accession>A0A430B138</accession>
<protein>
    <submittedName>
        <fullName evidence="2">Uncharacterized protein</fullName>
    </submittedName>
</protein>
<proteinExistence type="predicted"/>
<dbReference type="RefSeq" id="WP_126807548.1">
    <property type="nucleotide sequence ID" value="NZ_NGKA01000004.1"/>
</dbReference>
<reference evidence="2 3" key="1">
    <citation type="submission" date="2017-05" db="EMBL/GenBank/DDBJ databases">
        <title>Vagococcus spp. assemblies.</title>
        <authorList>
            <person name="Gulvik C.A."/>
        </authorList>
    </citation>
    <scope>NUCLEOTIDE SEQUENCE [LARGE SCALE GENOMIC DNA]</scope>
    <source>
        <strain evidence="2 3">CCUG 51432</strain>
    </source>
</reference>
<evidence type="ECO:0000256" key="1">
    <source>
        <dbReference type="SAM" id="Phobius"/>
    </source>
</evidence>
<evidence type="ECO:0000313" key="3">
    <source>
        <dbReference type="Proteomes" id="UP000287605"/>
    </source>
</evidence>
<keyword evidence="3" id="KW-1185">Reference proteome</keyword>
<sequence length="98" mass="11746">MLESITAFAILVWLVMNLLPLLLFMKKEEIRLQHQLDYYRYLVEMTEEYSITKKIRGRRVVVDGELFFLRAETQQDRLIGVAILNENYETLESVKIYE</sequence>
<keyword evidence="1" id="KW-0472">Membrane</keyword>
<evidence type="ECO:0000313" key="2">
    <source>
        <dbReference type="EMBL" id="RSU14035.1"/>
    </source>
</evidence>
<dbReference type="EMBL" id="NGKA01000004">
    <property type="protein sequence ID" value="RSU14035.1"/>
    <property type="molecule type" value="Genomic_DNA"/>
</dbReference>
<gene>
    <name evidence="2" type="ORF">CBF29_03890</name>
</gene>
<organism evidence="2 3">
    <name type="scientific">Vagococcus elongatus</name>
    <dbReference type="NCBI Taxonomy" id="180344"/>
    <lineage>
        <taxon>Bacteria</taxon>
        <taxon>Bacillati</taxon>
        <taxon>Bacillota</taxon>
        <taxon>Bacilli</taxon>
        <taxon>Lactobacillales</taxon>
        <taxon>Enterococcaceae</taxon>
        <taxon>Vagococcus</taxon>
    </lineage>
</organism>
<dbReference type="AlphaFoldDB" id="A0A430B138"/>
<comment type="caution">
    <text evidence="2">The sequence shown here is derived from an EMBL/GenBank/DDBJ whole genome shotgun (WGS) entry which is preliminary data.</text>
</comment>
<keyword evidence="1" id="KW-1133">Transmembrane helix</keyword>
<keyword evidence="1" id="KW-0812">Transmembrane</keyword>